<dbReference type="SUPFAM" id="SSF51735">
    <property type="entry name" value="NAD(P)-binding Rossmann-fold domains"/>
    <property type="match status" value="1"/>
</dbReference>
<dbReference type="GO" id="GO:0006654">
    <property type="term" value="P:phosphatidic acid biosynthetic process"/>
    <property type="evidence" value="ECO:0007669"/>
    <property type="project" value="TreeGrafter"/>
</dbReference>
<dbReference type="GO" id="GO:0000140">
    <property type="term" value="F:acylglycerone-phosphate reductase (NADP+) activity"/>
    <property type="evidence" value="ECO:0007669"/>
    <property type="project" value="TreeGrafter"/>
</dbReference>
<sequence length="154" mass="16538">MTAVYATSKSALNTLSETLRLELAPFGVSVVAILPGVVDSNLHANDAAAFDMPPASRYAAIKGIIAKWAGGEAQPKDGLSAEKFAELVVDDIVGTRKGGLLSRGPYAMILWCIGRWAPSWLADYAMSQNQGFEELSQSIRDGQDERSRDRANGH</sequence>
<evidence type="ECO:0000256" key="1">
    <source>
        <dbReference type="ARBA" id="ARBA00006484"/>
    </source>
</evidence>
<protein>
    <submittedName>
        <fullName evidence="4">Putative short-chain dehydrogenase reductase family</fullName>
    </submittedName>
</protein>
<dbReference type="PANTHER" id="PTHR44169:SF6">
    <property type="entry name" value="NADPH-DEPENDENT 1-ACYLDIHYDROXYACETONE PHOSPHATE REDUCTASE"/>
    <property type="match status" value="1"/>
</dbReference>
<accession>A0A1S7UIR5</accession>
<reference evidence="4" key="1">
    <citation type="submission" date="2016-03" db="EMBL/GenBank/DDBJ databases">
        <title>Draft genome sequence of Rosellinia necatrix.</title>
        <authorList>
            <person name="Kanematsu S."/>
        </authorList>
    </citation>
    <scope>NUCLEOTIDE SEQUENCE [LARGE SCALE GENOMIC DNA]</scope>
    <source>
        <strain evidence="4">W97</strain>
    </source>
</reference>
<evidence type="ECO:0000256" key="2">
    <source>
        <dbReference type="ARBA" id="ARBA00023002"/>
    </source>
</evidence>
<dbReference type="AlphaFoldDB" id="A0A1S7UIR5"/>
<dbReference type="Proteomes" id="UP000054516">
    <property type="component" value="Unassembled WGS sequence"/>
</dbReference>
<dbReference type="GO" id="GO:0005783">
    <property type="term" value="C:endoplasmic reticulum"/>
    <property type="evidence" value="ECO:0007669"/>
    <property type="project" value="TreeGrafter"/>
</dbReference>
<evidence type="ECO:0000313" key="5">
    <source>
        <dbReference type="Proteomes" id="UP000054516"/>
    </source>
</evidence>
<dbReference type="GO" id="GO:0019433">
    <property type="term" value="P:triglyceride catabolic process"/>
    <property type="evidence" value="ECO:0007669"/>
    <property type="project" value="TreeGrafter"/>
</dbReference>
<dbReference type="PANTHER" id="PTHR44169">
    <property type="entry name" value="NADPH-DEPENDENT 1-ACYLDIHYDROXYACETONE PHOSPHATE REDUCTASE"/>
    <property type="match status" value="1"/>
</dbReference>
<organism evidence="4">
    <name type="scientific">Rosellinia necatrix</name>
    <name type="common">White root-rot fungus</name>
    <dbReference type="NCBI Taxonomy" id="77044"/>
    <lineage>
        <taxon>Eukaryota</taxon>
        <taxon>Fungi</taxon>
        <taxon>Dikarya</taxon>
        <taxon>Ascomycota</taxon>
        <taxon>Pezizomycotina</taxon>
        <taxon>Sordariomycetes</taxon>
        <taxon>Xylariomycetidae</taxon>
        <taxon>Xylariales</taxon>
        <taxon>Xylariaceae</taxon>
        <taxon>Rosellinia</taxon>
    </lineage>
</organism>
<feature type="region of interest" description="Disordered" evidence="3">
    <location>
        <begin position="135"/>
        <end position="154"/>
    </location>
</feature>
<proteinExistence type="inferred from homology"/>
<gene>
    <name evidence="4" type="ORF">SAMD00023353_0103830</name>
</gene>
<dbReference type="STRING" id="77044.A0A1S7UIR5"/>
<evidence type="ECO:0000256" key="3">
    <source>
        <dbReference type="SAM" id="MobiDB-lite"/>
    </source>
</evidence>
<dbReference type="GO" id="GO:0004806">
    <property type="term" value="F:triacylglycerol lipase activity"/>
    <property type="evidence" value="ECO:0007669"/>
    <property type="project" value="TreeGrafter"/>
</dbReference>
<name>A0A1S7UIR5_ROSNE</name>
<comment type="similarity">
    <text evidence="1">Belongs to the short-chain dehydrogenases/reductases (SDR) family.</text>
</comment>
<dbReference type="Pfam" id="PF00106">
    <property type="entry name" value="adh_short"/>
    <property type="match status" value="1"/>
</dbReference>
<dbReference type="GO" id="GO:0005811">
    <property type="term" value="C:lipid droplet"/>
    <property type="evidence" value="ECO:0007669"/>
    <property type="project" value="TreeGrafter"/>
</dbReference>
<dbReference type="Gene3D" id="3.40.50.720">
    <property type="entry name" value="NAD(P)-binding Rossmann-like Domain"/>
    <property type="match status" value="1"/>
</dbReference>
<dbReference type="InterPro" id="IPR002347">
    <property type="entry name" value="SDR_fam"/>
</dbReference>
<feature type="compositionally biased region" description="Basic and acidic residues" evidence="3">
    <location>
        <begin position="141"/>
        <end position="154"/>
    </location>
</feature>
<keyword evidence="2" id="KW-0560">Oxidoreductase</keyword>
<keyword evidence="5" id="KW-1185">Reference proteome</keyword>
<evidence type="ECO:0000313" key="4">
    <source>
        <dbReference type="EMBL" id="GAP82850.2"/>
    </source>
</evidence>
<dbReference type="OrthoDB" id="2102561at2759"/>
<dbReference type="EMBL" id="DF977446">
    <property type="protein sequence ID" value="GAP82850.2"/>
    <property type="molecule type" value="Genomic_DNA"/>
</dbReference>
<dbReference type="InterPro" id="IPR036291">
    <property type="entry name" value="NAD(P)-bd_dom_sf"/>
</dbReference>
<dbReference type="PRINTS" id="PR00081">
    <property type="entry name" value="GDHRDH"/>
</dbReference>